<dbReference type="RefSeq" id="WP_214171549.1">
    <property type="nucleotide sequence ID" value="NZ_JAHCVJ010000004.1"/>
</dbReference>
<evidence type="ECO:0000313" key="3">
    <source>
        <dbReference type="Proteomes" id="UP000811899"/>
    </source>
</evidence>
<organism evidence="2 3">
    <name type="scientific">Geoanaerobacter pelophilus</name>
    <dbReference type="NCBI Taxonomy" id="60036"/>
    <lineage>
        <taxon>Bacteria</taxon>
        <taxon>Pseudomonadati</taxon>
        <taxon>Thermodesulfobacteriota</taxon>
        <taxon>Desulfuromonadia</taxon>
        <taxon>Geobacterales</taxon>
        <taxon>Geobacteraceae</taxon>
        <taxon>Geoanaerobacter</taxon>
    </lineage>
</organism>
<name>A0AAW4L864_9BACT</name>
<dbReference type="AlphaFoldDB" id="A0AAW4L864"/>
<gene>
    <name evidence="2" type="ORF">KI809_10680</name>
</gene>
<reference evidence="2 3" key="1">
    <citation type="submission" date="2021-05" db="EMBL/GenBank/DDBJ databases">
        <title>The draft genome of Geobacter pelophilus DSM 12255.</title>
        <authorList>
            <person name="Xu Z."/>
            <person name="Masuda Y."/>
            <person name="Itoh H."/>
            <person name="Senoo K."/>
        </authorList>
    </citation>
    <scope>NUCLEOTIDE SEQUENCE [LARGE SCALE GENOMIC DNA]</scope>
    <source>
        <strain evidence="2 3">DSM 12255</strain>
    </source>
</reference>
<keyword evidence="1" id="KW-1133">Transmembrane helix</keyword>
<dbReference type="EMBL" id="JAHCVJ010000004">
    <property type="protein sequence ID" value="MBT0664765.1"/>
    <property type="molecule type" value="Genomic_DNA"/>
</dbReference>
<evidence type="ECO:0000256" key="1">
    <source>
        <dbReference type="SAM" id="Phobius"/>
    </source>
</evidence>
<dbReference type="Proteomes" id="UP000811899">
    <property type="component" value="Unassembled WGS sequence"/>
</dbReference>
<feature type="transmembrane region" description="Helical" evidence="1">
    <location>
        <begin position="6"/>
        <end position="26"/>
    </location>
</feature>
<keyword evidence="1" id="KW-0812">Transmembrane</keyword>
<evidence type="ECO:0000313" key="2">
    <source>
        <dbReference type="EMBL" id="MBT0664765.1"/>
    </source>
</evidence>
<keyword evidence="3" id="KW-1185">Reference proteome</keyword>
<accession>A0AAW4L864</accession>
<comment type="caution">
    <text evidence="2">The sequence shown here is derived from an EMBL/GenBank/DDBJ whole genome shotgun (WGS) entry which is preliminary data.</text>
</comment>
<keyword evidence="1" id="KW-0472">Membrane</keyword>
<protein>
    <submittedName>
        <fullName evidence="2">Uncharacterized protein</fullName>
    </submittedName>
</protein>
<sequence length="97" mass="11278">MEFDYKALQFWFLAACTLGNWIYAWWSNRDKITAARFTDLENRLTALEIKGTCVNHDAMHKQVDKAVNSLEWIKGKVDGMNRAVDLLVENELRGDKK</sequence>
<proteinExistence type="predicted"/>